<organism evidence="10 11">
    <name type="scientific">Candidatus Pandoraea novymonadis</name>
    <dbReference type="NCBI Taxonomy" id="1808959"/>
    <lineage>
        <taxon>Bacteria</taxon>
        <taxon>Pseudomonadati</taxon>
        <taxon>Pseudomonadota</taxon>
        <taxon>Betaproteobacteria</taxon>
        <taxon>Burkholderiales</taxon>
        <taxon>Burkholderiaceae</taxon>
        <taxon>Pandoraea</taxon>
    </lineage>
</organism>
<evidence type="ECO:0000259" key="9">
    <source>
        <dbReference type="Pfam" id="PF00768"/>
    </source>
</evidence>
<dbReference type="Gene3D" id="3.40.710.10">
    <property type="entry name" value="DD-peptidase/beta-lactamase superfamily"/>
    <property type="match status" value="1"/>
</dbReference>
<comment type="similarity">
    <text evidence="1 7">Belongs to the peptidase S11 family.</text>
</comment>
<sequence length="424" mass="46756">MCLITTLAGLCYGRFYGGVLVVILLAGGVPFFAEAAGKNKEPSALKTAKKTLEKKRLCTNMKPFVKRTTLTSVARRGGMVEIKKDIRVKKNGISINNVRRASNNIVYKNARKRSVGTYRKVNFSPTPQRLSAGRIFGLHEVPDVLALRSSVAYVLDAHTSEVLLEKNSRAVLPIASISKLMTAMVVLDAKLPMTDMMVITDEDRDYEKGTGSRLAIGSKLSREDMLHIALMASENRAASALSRYFPGGRAAFIAAMNHKAKELGMHDTIFADSTGLTSQNVSSAFDLVKMVKAAYQYPEIRRFSTDSSYEVSTGLRELLYRSTNYLMGHSDWDIGLQKTGYISEAGQCLVMQTTIDGRSMIMILLDSTDKYSRFADAIRVRKWLQEGRTASFPHIANKLPRTQAAAGCEQNSFFSIAADVSQSL</sequence>
<keyword evidence="3" id="KW-0378">Hydrolase</keyword>
<evidence type="ECO:0000256" key="6">
    <source>
        <dbReference type="ARBA" id="ARBA00023316"/>
    </source>
</evidence>
<evidence type="ECO:0000256" key="7">
    <source>
        <dbReference type="RuleBase" id="RU004016"/>
    </source>
</evidence>
<dbReference type="Proteomes" id="UP000242660">
    <property type="component" value="Unassembled WGS sequence"/>
</dbReference>
<keyword evidence="8" id="KW-1133">Transmembrane helix</keyword>
<dbReference type="InterPro" id="IPR001967">
    <property type="entry name" value="Peptidase_S11_N"/>
</dbReference>
<accession>A0ABX5FEN4</accession>
<evidence type="ECO:0000256" key="4">
    <source>
        <dbReference type="ARBA" id="ARBA00022960"/>
    </source>
</evidence>
<evidence type="ECO:0000313" key="11">
    <source>
        <dbReference type="Proteomes" id="UP000242660"/>
    </source>
</evidence>
<proteinExistence type="inferred from homology"/>
<evidence type="ECO:0000256" key="2">
    <source>
        <dbReference type="ARBA" id="ARBA00022729"/>
    </source>
</evidence>
<feature type="transmembrane region" description="Helical" evidence="8">
    <location>
        <begin position="15"/>
        <end position="33"/>
    </location>
</feature>
<reference evidence="10 11" key="1">
    <citation type="journal article" date="2017" name="Front. Microbiol.">
        <title>Genome of Ca. Pandoraea novymonadis, an Endosymbiotic Bacterium of the Trypanosomatid Novymonas esmeraldas.</title>
        <authorList>
            <person name="Kostygov A.Y."/>
            <person name="Butenko A."/>
            <person name="Nenarokova A."/>
            <person name="Tashyreva D."/>
            <person name="Flegontov P."/>
            <person name="Lukes J."/>
            <person name="Yurchenko V."/>
        </authorList>
    </citation>
    <scope>NUCLEOTIDE SEQUENCE [LARGE SCALE GENOMIC DNA]</scope>
    <source>
        <strain evidence="10 11">E262</strain>
    </source>
</reference>
<evidence type="ECO:0000256" key="8">
    <source>
        <dbReference type="SAM" id="Phobius"/>
    </source>
</evidence>
<name>A0ABX5FEN4_9BURK</name>
<keyword evidence="8" id="KW-0472">Membrane</keyword>
<dbReference type="PRINTS" id="PR00725">
    <property type="entry name" value="DADACBPTASE1"/>
</dbReference>
<evidence type="ECO:0000313" key="10">
    <source>
        <dbReference type="EMBL" id="PSB92169.1"/>
    </source>
</evidence>
<keyword evidence="2" id="KW-0732">Signal</keyword>
<dbReference type="InterPro" id="IPR018044">
    <property type="entry name" value="Peptidase_S11"/>
</dbReference>
<evidence type="ECO:0000256" key="3">
    <source>
        <dbReference type="ARBA" id="ARBA00022801"/>
    </source>
</evidence>
<dbReference type="InterPro" id="IPR012338">
    <property type="entry name" value="Beta-lactam/transpept-like"/>
</dbReference>
<gene>
    <name evidence="10" type="primary">pbpG</name>
    <name evidence="10" type="ORF">BZL35_00402</name>
</gene>
<comment type="caution">
    <text evidence="10">The sequence shown here is derived from an EMBL/GenBank/DDBJ whole genome shotgun (WGS) entry which is preliminary data.</text>
</comment>
<dbReference type="PANTHER" id="PTHR21581:SF26">
    <property type="entry name" value="D-ALANYL-D-ALANINE ENDOPEPTIDASE"/>
    <property type="match status" value="1"/>
</dbReference>
<dbReference type="SUPFAM" id="SSF56601">
    <property type="entry name" value="beta-lactamase/transpeptidase-like"/>
    <property type="match status" value="1"/>
</dbReference>
<keyword evidence="11" id="KW-1185">Reference proteome</keyword>
<evidence type="ECO:0000256" key="5">
    <source>
        <dbReference type="ARBA" id="ARBA00022984"/>
    </source>
</evidence>
<evidence type="ECO:0000256" key="1">
    <source>
        <dbReference type="ARBA" id="ARBA00007164"/>
    </source>
</evidence>
<keyword evidence="4" id="KW-0133">Cell shape</keyword>
<dbReference type="RefSeq" id="WP_106182371.1">
    <property type="nucleotide sequence ID" value="NZ_MUHY01000001.1"/>
</dbReference>
<keyword evidence="8" id="KW-0812">Transmembrane</keyword>
<dbReference type="Pfam" id="PF00768">
    <property type="entry name" value="Peptidase_S11"/>
    <property type="match status" value="1"/>
</dbReference>
<keyword evidence="6" id="KW-0961">Cell wall biogenesis/degradation</keyword>
<feature type="domain" description="Peptidase S11 D-alanyl-D-alanine carboxypeptidase A N-terminal" evidence="9">
    <location>
        <begin position="146"/>
        <end position="367"/>
    </location>
</feature>
<dbReference type="EMBL" id="MUHY01000001">
    <property type="protein sequence ID" value="PSB92169.1"/>
    <property type="molecule type" value="Genomic_DNA"/>
</dbReference>
<dbReference type="PANTHER" id="PTHR21581">
    <property type="entry name" value="D-ALANYL-D-ALANINE CARBOXYPEPTIDASE"/>
    <property type="match status" value="1"/>
</dbReference>
<protein>
    <submittedName>
        <fullName evidence="10">D-alanyl-D-alanine endopeptidase</fullName>
    </submittedName>
</protein>
<keyword evidence="5" id="KW-0573">Peptidoglycan synthesis</keyword>